<feature type="transmembrane region" description="Helical" evidence="1">
    <location>
        <begin position="20"/>
        <end position="40"/>
    </location>
</feature>
<proteinExistence type="predicted"/>
<keyword evidence="1" id="KW-0812">Transmembrane</keyword>
<dbReference type="AlphaFoldDB" id="A0A5Q2RDR6"/>
<feature type="transmembrane region" description="Helical" evidence="1">
    <location>
        <begin position="393"/>
        <end position="418"/>
    </location>
</feature>
<reference evidence="2 3" key="1">
    <citation type="submission" date="2019-11" db="EMBL/GenBank/DDBJ databases">
        <authorList>
            <person name="He Y."/>
        </authorList>
    </citation>
    <scope>NUCLEOTIDE SEQUENCE [LARGE SCALE GENOMIC DNA]</scope>
    <source>
        <strain evidence="2 3">SCSIO 58843</strain>
    </source>
</reference>
<evidence type="ECO:0000256" key="1">
    <source>
        <dbReference type="SAM" id="Phobius"/>
    </source>
</evidence>
<feature type="transmembrane region" description="Helical" evidence="1">
    <location>
        <begin position="459"/>
        <end position="482"/>
    </location>
</feature>
<dbReference type="KEGG" id="atq:GH723_07865"/>
<feature type="transmembrane region" description="Helical" evidence="1">
    <location>
        <begin position="430"/>
        <end position="452"/>
    </location>
</feature>
<evidence type="ECO:0000313" key="3">
    <source>
        <dbReference type="Proteomes" id="UP000334019"/>
    </source>
</evidence>
<keyword evidence="3" id="KW-1185">Reference proteome</keyword>
<feature type="transmembrane region" description="Helical" evidence="1">
    <location>
        <begin position="129"/>
        <end position="156"/>
    </location>
</feature>
<feature type="transmembrane region" description="Helical" evidence="1">
    <location>
        <begin position="78"/>
        <end position="102"/>
    </location>
</feature>
<gene>
    <name evidence="2" type="ORF">GH723_07865</name>
</gene>
<name>A0A5Q2RDR6_9ACTN</name>
<dbReference type="EMBL" id="CP045851">
    <property type="protein sequence ID" value="QGG95028.1"/>
    <property type="molecule type" value="Genomic_DNA"/>
</dbReference>
<keyword evidence="1" id="KW-1133">Transmembrane helix</keyword>
<feature type="transmembrane region" description="Helical" evidence="1">
    <location>
        <begin position="342"/>
        <end position="364"/>
    </location>
</feature>
<dbReference type="Proteomes" id="UP000334019">
    <property type="component" value="Chromosome"/>
</dbReference>
<feature type="transmembrane region" description="Helical" evidence="1">
    <location>
        <begin position="296"/>
        <end position="313"/>
    </location>
</feature>
<dbReference type="RefSeq" id="WP_153759136.1">
    <property type="nucleotide sequence ID" value="NZ_CP045851.1"/>
</dbReference>
<keyword evidence="1" id="KW-0472">Membrane</keyword>
<evidence type="ECO:0000313" key="2">
    <source>
        <dbReference type="EMBL" id="QGG95028.1"/>
    </source>
</evidence>
<sequence>MTTLTGTGRLSWFVVRRDRLRLLLWIGGIVGTVIASAAALPPVYPDQESIEQYTVLFGDNPALVAFAGPGYGFDDPNLGVILVNETQVFGMIGMALMAIFLVNRHTRAEEDVERAEVVRSSVVGRHAPTAAALAVVAAVVVLVSAACAVGFVATGYAVHGSVALAASLAAVGLVFVGITAVAAQIASTGRGTLGLASATLVATFVLRAVGDIGDNALRWLSPMGWAQAVRAFAGEVWWPIVLCLAAAGGLVGVAFWLFSRRDLGSGILATRGGPARGAASLSRPVGLAVRLHRGTVIGWAVGMFVTGLVYGSIGEDIEEMVEENPTFADILAQLEGASVTDAFFATSLLMLALIASGFAISAVLRLRSEEGAGRAEPLLAGPLGRIHWAASHLVVAVVGTVVVIAAGGLGIGVSYAVVAEDAGQVARMTLASLVTVPPALVLTGLTLALFGLAPRAVMVAWAVLAGVVVVGVLGEVLRLPAWTRQLSPFDHAPAVPAEDLRWFPVIVLLALAAALAAAGLAGFRRRDLRTE</sequence>
<feature type="transmembrane region" description="Helical" evidence="1">
    <location>
        <begin position="193"/>
        <end position="210"/>
    </location>
</feature>
<feature type="transmembrane region" description="Helical" evidence="1">
    <location>
        <begin position="236"/>
        <end position="258"/>
    </location>
</feature>
<accession>A0A5Q2RDR6</accession>
<organism evidence="2 3">
    <name type="scientific">Actinomarinicola tropica</name>
    <dbReference type="NCBI Taxonomy" id="2789776"/>
    <lineage>
        <taxon>Bacteria</taxon>
        <taxon>Bacillati</taxon>
        <taxon>Actinomycetota</taxon>
        <taxon>Acidimicrobiia</taxon>
        <taxon>Acidimicrobiales</taxon>
        <taxon>Iamiaceae</taxon>
        <taxon>Actinomarinicola</taxon>
    </lineage>
</organism>
<feature type="transmembrane region" description="Helical" evidence="1">
    <location>
        <begin position="502"/>
        <end position="523"/>
    </location>
</feature>
<feature type="transmembrane region" description="Helical" evidence="1">
    <location>
        <begin position="162"/>
        <end position="186"/>
    </location>
</feature>
<protein>
    <submittedName>
        <fullName evidence="2">ABC transporter permease</fullName>
    </submittedName>
</protein>